<proteinExistence type="predicted"/>
<name>A0A445DR78_ARAHY</name>
<dbReference type="Pfam" id="PF12854">
    <property type="entry name" value="PPR_1"/>
    <property type="match status" value="1"/>
</dbReference>
<accession>A0A445DR78</accession>
<evidence type="ECO:0000313" key="4">
    <source>
        <dbReference type="Proteomes" id="UP000289738"/>
    </source>
</evidence>
<dbReference type="PROSITE" id="PS51375">
    <property type="entry name" value="PPR"/>
    <property type="match status" value="1"/>
</dbReference>
<dbReference type="InterPro" id="IPR011990">
    <property type="entry name" value="TPR-like_helical_dom_sf"/>
</dbReference>
<dbReference type="InterPro" id="IPR002885">
    <property type="entry name" value="PPR_rpt"/>
</dbReference>
<keyword evidence="4" id="KW-1185">Reference proteome</keyword>
<dbReference type="Proteomes" id="UP000289738">
    <property type="component" value="Chromosome A03"/>
</dbReference>
<dbReference type="AlphaFoldDB" id="A0A445DR78"/>
<gene>
    <name evidence="3" type="ORF">Ahy_A03g011611</name>
</gene>
<dbReference type="Gene3D" id="1.25.40.10">
    <property type="entry name" value="Tetratricopeptide repeat domain"/>
    <property type="match status" value="1"/>
</dbReference>
<sequence length="93" mass="10226">MLPSSAPTFASTWPVAGSAKPLGLYLPCVDLLLMENGRRDGIRPDIVTYNTLLKAFCKMGNLVRAESLLSEILGFRNDEETGQLENRLVETKA</sequence>
<protein>
    <recommendedName>
        <fullName evidence="5">Pentatricopeptide repeat-containing protein</fullName>
    </recommendedName>
</protein>
<reference evidence="3 4" key="1">
    <citation type="submission" date="2019-01" db="EMBL/GenBank/DDBJ databases">
        <title>Sequencing of cultivated peanut Arachis hypogaea provides insights into genome evolution and oil improvement.</title>
        <authorList>
            <person name="Chen X."/>
        </authorList>
    </citation>
    <scope>NUCLEOTIDE SEQUENCE [LARGE SCALE GENOMIC DNA]</scope>
    <source>
        <strain evidence="4">cv. Fuhuasheng</strain>
        <tissue evidence="3">Leaves</tissue>
    </source>
</reference>
<evidence type="ECO:0000313" key="3">
    <source>
        <dbReference type="EMBL" id="RYR65684.1"/>
    </source>
</evidence>
<evidence type="ECO:0000256" key="1">
    <source>
        <dbReference type="ARBA" id="ARBA00022737"/>
    </source>
</evidence>
<evidence type="ECO:0000256" key="2">
    <source>
        <dbReference type="PROSITE-ProRule" id="PRU00708"/>
    </source>
</evidence>
<dbReference type="EMBL" id="SDMP01000003">
    <property type="protein sequence ID" value="RYR65684.1"/>
    <property type="molecule type" value="Genomic_DNA"/>
</dbReference>
<comment type="caution">
    <text evidence="3">The sequence shown here is derived from an EMBL/GenBank/DDBJ whole genome shotgun (WGS) entry which is preliminary data.</text>
</comment>
<organism evidence="3 4">
    <name type="scientific">Arachis hypogaea</name>
    <name type="common">Peanut</name>
    <dbReference type="NCBI Taxonomy" id="3818"/>
    <lineage>
        <taxon>Eukaryota</taxon>
        <taxon>Viridiplantae</taxon>
        <taxon>Streptophyta</taxon>
        <taxon>Embryophyta</taxon>
        <taxon>Tracheophyta</taxon>
        <taxon>Spermatophyta</taxon>
        <taxon>Magnoliopsida</taxon>
        <taxon>eudicotyledons</taxon>
        <taxon>Gunneridae</taxon>
        <taxon>Pentapetalae</taxon>
        <taxon>rosids</taxon>
        <taxon>fabids</taxon>
        <taxon>Fabales</taxon>
        <taxon>Fabaceae</taxon>
        <taxon>Papilionoideae</taxon>
        <taxon>50 kb inversion clade</taxon>
        <taxon>dalbergioids sensu lato</taxon>
        <taxon>Dalbergieae</taxon>
        <taxon>Pterocarpus clade</taxon>
        <taxon>Arachis</taxon>
    </lineage>
</organism>
<evidence type="ECO:0008006" key="5">
    <source>
        <dbReference type="Google" id="ProtNLM"/>
    </source>
</evidence>
<keyword evidence="1" id="KW-0677">Repeat</keyword>
<dbReference type="NCBIfam" id="TIGR00756">
    <property type="entry name" value="PPR"/>
    <property type="match status" value="1"/>
</dbReference>
<feature type="repeat" description="PPR" evidence="2">
    <location>
        <begin position="45"/>
        <end position="75"/>
    </location>
</feature>